<evidence type="ECO:0000313" key="4">
    <source>
        <dbReference type="EMBL" id="AXE24412.1"/>
    </source>
</evidence>
<dbReference type="Gene3D" id="1.10.1660.10">
    <property type="match status" value="1"/>
</dbReference>
<reference evidence="4 5" key="1">
    <citation type="submission" date="2018-01" db="EMBL/GenBank/DDBJ databases">
        <title>Draft genome Sequence of streptomyces globosus LZH-48.</title>
        <authorList>
            <person name="Ran K."/>
            <person name="Li Z."/>
            <person name="Wei S."/>
            <person name="Dong R."/>
        </authorList>
    </citation>
    <scope>NUCLEOTIDE SEQUENCE [LARGE SCALE GENOMIC DNA]</scope>
    <source>
        <strain evidence="4 5">LZH-48</strain>
    </source>
</reference>
<dbReference type="EMBL" id="CP030862">
    <property type="protein sequence ID" value="AXE24412.1"/>
    <property type="molecule type" value="Genomic_DNA"/>
</dbReference>
<protein>
    <submittedName>
        <fullName evidence="4">Transcriptional regulator</fullName>
    </submittedName>
</protein>
<feature type="domain" description="HTH merR-type" evidence="3">
    <location>
        <begin position="1"/>
        <end position="70"/>
    </location>
</feature>
<keyword evidence="1" id="KW-0238">DNA-binding</keyword>
<dbReference type="PROSITE" id="PS50937">
    <property type="entry name" value="HTH_MERR_2"/>
    <property type="match status" value="1"/>
</dbReference>
<dbReference type="AlphaFoldDB" id="A0A344U0J1"/>
<dbReference type="KEGG" id="sgz:C0216_13950"/>
<dbReference type="InterPro" id="IPR009061">
    <property type="entry name" value="DNA-bd_dom_put_sf"/>
</dbReference>
<feature type="region of interest" description="Disordered" evidence="2">
    <location>
        <begin position="214"/>
        <end position="235"/>
    </location>
</feature>
<dbReference type="RefSeq" id="WP_114055595.1">
    <property type="nucleotide sequence ID" value="NZ_CP030862.1"/>
</dbReference>
<dbReference type="InterPro" id="IPR000551">
    <property type="entry name" value="MerR-type_HTH_dom"/>
</dbReference>
<dbReference type="SMART" id="SM00422">
    <property type="entry name" value="HTH_MERR"/>
    <property type="match status" value="1"/>
</dbReference>
<dbReference type="PANTHER" id="PTHR30204:SF98">
    <property type="entry name" value="HTH-TYPE TRANSCRIPTIONAL REGULATOR ADHR"/>
    <property type="match status" value="1"/>
</dbReference>
<sequence length="235" mass="24504">MKISELSRRTGVPVASIKYFRREGLLPAGRATAATLAEYGDEHVQRLRLIKALTALGGLSIAATRDVLAALDRADTTDGTLGAISYALPVPVAESPATDSEDDARAAAAAEADVAELVAAMDWQVPSASPHVRGLATALKELRRLDPHYRPDRLVAYAGLARSIARLDLERAAAIDDPAALAEQAVIVFALSAPVLELLRRLAQEDLVRRRIAGDAGAPGADAAPQPAPGGTGAP</sequence>
<proteinExistence type="predicted"/>
<evidence type="ECO:0000256" key="1">
    <source>
        <dbReference type="ARBA" id="ARBA00023125"/>
    </source>
</evidence>
<dbReference type="GO" id="GO:0003700">
    <property type="term" value="F:DNA-binding transcription factor activity"/>
    <property type="evidence" value="ECO:0007669"/>
    <property type="project" value="InterPro"/>
</dbReference>
<dbReference type="SUPFAM" id="SSF46955">
    <property type="entry name" value="Putative DNA-binding domain"/>
    <property type="match status" value="1"/>
</dbReference>
<dbReference type="GO" id="GO:0003677">
    <property type="term" value="F:DNA binding"/>
    <property type="evidence" value="ECO:0007669"/>
    <property type="project" value="UniProtKB-KW"/>
</dbReference>
<dbReference type="PANTHER" id="PTHR30204">
    <property type="entry name" value="REDOX-CYCLING DRUG-SENSING TRANSCRIPTIONAL ACTIVATOR SOXR"/>
    <property type="match status" value="1"/>
</dbReference>
<dbReference type="Pfam" id="PF13411">
    <property type="entry name" value="MerR_1"/>
    <property type="match status" value="1"/>
</dbReference>
<organism evidence="4 5">
    <name type="scientific">Streptomyces globosus</name>
    <dbReference type="NCBI Taxonomy" id="68209"/>
    <lineage>
        <taxon>Bacteria</taxon>
        <taxon>Bacillati</taxon>
        <taxon>Actinomycetota</taxon>
        <taxon>Actinomycetes</taxon>
        <taxon>Kitasatosporales</taxon>
        <taxon>Streptomycetaceae</taxon>
        <taxon>Streptomyces</taxon>
    </lineage>
</organism>
<dbReference type="PRINTS" id="PR00040">
    <property type="entry name" value="HTHMERR"/>
</dbReference>
<gene>
    <name evidence="4" type="ORF">C0216_13950</name>
</gene>
<evidence type="ECO:0000256" key="2">
    <source>
        <dbReference type="SAM" id="MobiDB-lite"/>
    </source>
</evidence>
<keyword evidence="5" id="KW-1185">Reference proteome</keyword>
<evidence type="ECO:0000313" key="5">
    <source>
        <dbReference type="Proteomes" id="UP000252004"/>
    </source>
</evidence>
<feature type="compositionally biased region" description="Low complexity" evidence="2">
    <location>
        <begin position="214"/>
        <end position="225"/>
    </location>
</feature>
<name>A0A344U0J1_9ACTN</name>
<dbReference type="InterPro" id="IPR047057">
    <property type="entry name" value="MerR_fam"/>
</dbReference>
<dbReference type="Proteomes" id="UP000252004">
    <property type="component" value="Chromosome"/>
</dbReference>
<evidence type="ECO:0000259" key="3">
    <source>
        <dbReference type="PROSITE" id="PS50937"/>
    </source>
</evidence>
<accession>A0A344U0J1</accession>
<dbReference type="OrthoDB" id="5242095at2"/>